<keyword evidence="5 8" id="KW-0687">Ribonucleoprotein</keyword>
<evidence type="ECO:0000256" key="3">
    <source>
        <dbReference type="ARBA" id="ARBA00022884"/>
    </source>
</evidence>
<dbReference type="Proteomes" id="UP000521676">
    <property type="component" value="Unassembled WGS sequence"/>
</dbReference>
<dbReference type="HAMAP" id="MF_00382">
    <property type="entry name" value="Ribosomal_bL20"/>
    <property type="match status" value="1"/>
</dbReference>
<evidence type="ECO:0000313" key="10">
    <source>
        <dbReference type="EMBL" id="NWJ44774.1"/>
    </source>
</evidence>
<dbReference type="FunFam" id="1.10.1900.20:FF:000001">
    <property type="entry name" value="50S ribosomal protein L20"/>
    <property type="match status" value="1"/>
</dbReference>
<organism evidence="10 12">
    <name type="scientific">Candidatus Chlorohelix allophototropha</name>
    <dbReference type="NCBI Taxonomy" id="3003348"/>
    <lineage>
        <taxon>Bacteria</taxon>
        <taxon>Bacillati</taxon>
        <taxon>Chloroflexota</taxon>
        <taxon>Chloroflexia</taxon>
        <taxon>Candidatus Chloroheliales</taxon>
        <taxon>Candidatus Chloroheliaceae</taxon>
        <taxon>Candidatus Chlorohelix</taxon>
    </lineage>
</organism>
<dbReference type="InterPro" id="IPR005813">
    <property type="entry name" value="Ribosomal_bL20"/>
</dbReference>
<evidence type="ECO:0000256" key="4">
    <source>
        <dbReference type="ARBA" id="ARBA00022980"/>
    </source>
</evidence>
<evidence type="ECO:0000256" key="1">
    <source>
        <dbReference type="ARBA" id="ARBA00007698"/>
    </source>
</evidence>
<dbReference type="EMBL" id="CP128399">
    <property type="protein sequence ID" value="WJW66657.1"/>
    <property type="molecule type" value="Genomic_DNA"/>
</dbReference>
<dbReference type="AlphaFoldDB" id="A0A8T7LRX9"/>
<evidence type="ECO:0000256" key="8">
    <source>
        <dbReference type="HAMAP-Rule" id="MF_00382"/>
    </source>
</evidence>
<evidence type="ECO:0000313" key="11">
    <source>
        <dbReference type="EMBL" id="WJW66657.1"/>
    </source>
</evidence>
<keyword evidence="3 8" id="KW-0694">RNA-binding</keyword>
<dbReference type="Pfam" id="PF00453">
    <property type="entry name" value="Ribosomal_L20"/>
    <property type="match status" value="1"/>
</dbReference>
<evidence type="ECO:0000256" key="6">
    <source>
        <dbReference type="ARBA" id="ARBA00024775"/>
    </source>
</evidence>
<dbReference type="GO" id="GO:0000027">
    <property type="term" value="P:ribosomal large subunit assembly"/>
    <property type="evidence" value="ECO:0007669"/>
    <property type="project" value="UniProtKB-UniRule"/>
</dbReference>
<dbReference type="SUPFAM" id="SSF74731">
    <property type="entry name" value="Ribosomal protein L20"/>
    <property type="match status" value="1"/>
</dbReference>
<comment type="similarity">
    <text evidence="1 8 9">Belongs to the bacterial ribosomal protein bL20 family.</text>
</comment>
<dbReference type="InterPro" id="IPR049946">
    <property type="entry name" value="RIBOSOMAL_L20_CS"/>
</dbReference>
<dbReference type="RefSeq" id="WP_341468550.1">
    <property type="nucleotide sequence ID" value="NZ_CP128399.1"/>
</dbReference>
<dbReference type="GO" id="GO:0005840">
    <property type="term" value="C:ribosome"/>
    <property type="evidence" value="ECO:0007669"/>
    <property type="project" value="UniProtKB-KW"/>
</dbReference>
<dbReference type="GO" id="GO:1990904">
    <property type="term" value="C:ribonucleoprotein complex"/>
    <property type="evidence" value="ECO:0007669"/>
    <property type="project" value="UniProtKB-KW"/>
</dbReference>
<dbReference type="EMBL" id="JACATZ010000001">
    <property type="protein sequence ID" value="NWJ44774.1"/>
    <property type="molecule type" value="Genomic_DNA"/>
</dbReference>
<dbReference type="GO" id="GO:0006412">
    <property type="term" value="P:translation"/>
    <property type="evidence" value="ECO:0007669"/>
    <property type="project" value="InterPro"/>
</dbReference>
<dbReference type="CDD" id="cd07026">
    <property type="entry name" value="Ribosomal_L20"/>
    <property type="match status" value="1"/>
</dbReference>
<dbReference type="NCBIfam" id="TIGR01032">
    <property type="entry name" value="rplT_bact"/>
    <property type="match status" value="1"/>
</dbReference>
<keyword evidence="2 8" id="KW-0699">rRNA-binding</keyword>
<sequence>MPRATNGAATRRRHDKILKAAKGFRGARSRQYRMAKQIGMKALAYAYRDRQTRKRDMRALWIQRINAASRELGLPYNRLIEGLTKAGVEVDRKMLAELAVNDPEAFKEIVELARKNQTAPVAVAKSA</sequence>
<reference evidence="11" key="2">
    <citation type="journal article" date="2024" name="Nature">
        <title>Anoxygenic phototroph of the Chloroflexota uses a type I reaction centre.</title>
        <authorList>
            <person name="Tsuji J.M."/>
            <person name="Shaw N.A."/>
            <person name="Nagashima S."/>
            <person name="Venkiteswaran J.J."/>
            <person name="Schiff S.L."/>
            <person name="Watanabe T."/>
            <person name="Fukui M."/>
            <person name="Hanada S."/>
            <person name="Tank M."/>
            <person name="Neufeld J.D."/>
        </authorList>
    </citation>
    <scope>NUCLEOTIDE SEQUENCE</scope>
    <source>
        <strain evidence="11">L227-S17</strain>
    </source>
</reference>
<evidence type="ECO:0000256" key="7">
    <source>
        <dbReference type="ARBA" id="ARBA00035172"/>
    </source>
</evidence>
<evidence type="ECO:0000313" key="12">
    <source>
        <dbReference type="Proteomes" id="UP000521676"/>
    </source>
</evidence>
<comment type="function">
    <text evidence="6 8 9">Binds directly to 23S ribosomal RNA and is necessary for the in vitro assembly process of the 50S ribosomal subunit. It is not involved in the protein synthesizing functions of that subunit.</text>
</comment>
<reference evidence="10 12" key="1">
    <citation type="submission" date="2020-06" db="EMBL/GenBank/DDBJ databases">
        <title>Anoxygenic phototrophic Chloroflexota member uses a Type I reaction center.</title>
        <authorList>
            <person name="Tsuji J.M."/>
            <person name="Shaw N.A."/>
            <person name="Nagashima S."/>
            <person name="Venkiteswaran J."/>
            <person name="Schiff S.L."/>
            <person name="Hanada S."/>
            <person name="Tank M."/>
            <person name="Neufeld J.D."/>
        </authorList>
    </citation>
    <scope>NUCLEOTIDE SEQUENCE [LARGE SCALE GENOMIC DNA]</scope>
    <source>
        <strain evidence="10">L227-S17</strain>
    </source>
</reference>
<name>A0A8T7LRX9_9CHLR</name>
<evidence type="ECO:0000256" key="9">
    <source>
        <dbReference type="RuleBase" id="RU000560"/>
    </source>
</evidence>
<keyword evidence="4 8" id="KW-0689">Ribosomal protein</keyword>
<dbReference type="Proteomes" id="UP001431572">
    <property type="component" value="Chromosome 1"/>
</dbReference>
<dbReference type="PRINTS" id="PR00062">
    <property type="entry name" value="RIBOSOMALL20"/>
</dbReference>
<evidence type="ECO:0000256" key="5">
    <source>
        <dbReference type="ARBA" id="ARBA00023274"/>
    </source>
</evidence>
<dbReference type="GO" id="GO:0019843">
    <property type="term" value="F:rRNA binding"/>
    <property type="evidence" value="ECO:0007669"/>
    <property type="project" value="UniProtKB-UniRule"/>
</dbReference>
<accession>A0A8T7LRX9</accession>
<proteinExistence type="inferred from homology"/>
<gene>
    <name evidence="8 10" type="primary">rplT</name>
    <name evidence="10" type="ORF">HXX08_02750</name>
    <name evidence="11" type="ORF">OZ401_002469</name>
</gene>
<evidence type="ECO:0000256" key="2">
    <source>
        <dbReference type="ARBA" id="ARBA00022730"/>
    </source>
</evidence>
<dbReference type="PANTHER" id="PTHR10986">
    <property type="entry name" value="39S RIBOSOMAL PROTEIN L20"/>
    <property type="match status" value="1"/>
</dbReference>
<keyword evidence="13" id="KW-1185">Reference proteome</keyword>
<protein>
    <recommendedName>
        <fullName evidence="7 8">Large ribosomal subunit protein bL20</fullName>
    </recommendedName>
</protein>
<dbReference type="Gene3D" id="1.10.1900.20">
    <property type="entry name" value="Ribosomal protein L20"/>
    <property type="match status" value="1"/>
</dbReference>
<dbReference type="InterPro" id="IPR035566">
    <property type="entry name" value="Ribosomal_protein_bL20_C"/>
</dbReference>
<dbReference type="GO" id="GO:0003735">
    <property type="term" value="F:structural constituent of ribosome"/>
    <property type="evidence" value="ECO:0007669"/>
    <property type="project" value="InterPro"/>
</dbReference>
<dbReference type="PROSITE" id="PS00937">
    <property type="entry name" value="RIBOSOMAL_L20"/>
    <property type="match status" value="1"/>
</dbReference>
<dbReference type="Gene3D" id="6.10.160.10">
    <property type="match status" value="1"/>
</dbReference>
<evidence type="ECO:0000313" key="13">
    <source>
        <dbReference type="Proteomes" id="UP001431572"/>
    </source>
</evidence>